<feature type="transmembrane region" description="Helical" evidence="5">
    <location>
        <begin position="236"/>
        <end position="255"/>
    </location>
</feature>
<feature type="transmembrane region" description="Helical" evidence="5">
    <location>
        <begin position="12"/>
        <end position="33"/>
    </location>
</feature>
<comment type="subcellular location">
    <subcellularLocation>
        <location evidence="1">Membrane</location>
        <topology evidence="1">Multi-pass membrane protein</topology>
    </subcellularLocation>
</comment>
<proteinExistence type="predicted"/>
<keyword evidence="7" id="KW-1185">Reference proteome</keyword>
<dbReference type="RefSeq" id="WP_317488839.1">
    <property type="nucleotide sequence ID" value="NZ_CP136051.1"/>
</dbReference>
<sequence>MLQKSYTLQKSTWLHLRIPFSFYLLPVFVFACATVKPNGLLLTGLIFLILHLFLYPASNGFNSYFDKDEESIGGLEHPPKVSEELYWTSLIFDAVALIAGFMINWVFAMMLFGYGLASKAYSHPLTRWKKKPLLGWLVAGFFQGYFTFMLVVVGLKDFSPELFLNAKYFVPAFLSSALLWGSYPMTQVYQHEEDGRRGDETLSRKLGVLGTFHFTAICFTAASGGFFYYFLTSYGMTTALAFAVAMVPVLAYFLWWYASVRNDRKQANFRNTMRLNFYSAICLNLFFSWLWLFT</sequence>
<accession>A0ABZ0INK1</accession>
<dbReference type="InterPro" id="IPR000537">
    <property type="entry name" value="UbiA_prenyltransferase"/>
</dbReference>
<dbReference type="PROSITE" id="PS51257">
    <property type="entry name" value="PROKAR_LIPOPROTEIN"/>
    <property type="match status" value="1"/>
</dbReference>
<feature type="transmembrane region" description="Helical" evidence="5">
    <location>
        <begin position="40"/>
        <end position="58"/>
    </location>
</feature>
<evidence type="ECO:0000256" key="4">
    <source>
        <dbReference type="ARBA" id="ARBA00023136"/>
    </source>
</evidence>
<feature type="transmembrane region" description="Helical" evidence="5">
    <location>
        <begin position="206"/>
        <end position="230"/>
    </location>
</feature>
<dbReference type="Pfam" id="PF01040">
    <property type="entry name" value="UbiA"/>
    <property type="match status" value="1"/>
</dbReference>
<protein>
    <submittedName>
        <fullName evidence="6">UbiA family prenyltransferase</fullName>
    </submittedName>
</protein>
<feature type="transmembrane region" description="Helical" evidence="5">
    <location>
        <begin position="85"/>
        <end position="112"/>
    </location>
</feature>
<gene>
    <name evidence="6" type="ORF">RT717_23790</name>
</gene>
<evidence type="ECO:0000256" key="2">
    <source>
        <dbReference type="ARBA" id="ARBA00022692"/>
    </source>
</evidence>
<reference evidence="6 7" key="1">
    <citation type="journal article" date="2023" name="Microbiol. Resour. Announc.">
        <title>Complete Genome Sequence of Imperialibacter roseus strain P4T.</title>
        <authorList>
            <person name="Tizabi D.R."/>
            <person name="Bachvaroff T."/>
            <person name="Hill R.T."/>
        </authorList>
    </citation>
    <scope>NUCLEOTIDE SEQUENCE [LARGE SCALE GENOMIC DNA]</scope>
    <source>
        <strain evidence="6 7">P4T</strain>
    </source>
</reference>
<dbReference type="EMBL" id="CP136051">
    <property type="protein sequence ID" value="WOK06102.1"/>
    <property type="molecule type" value="Genomic_DNA"/>
</dbReference>
<feature type="transmembrane region" description="Helical" evidence="5">
    <location>
        <begin position="133"/>
        <end position="156"/>
    </location>
</feature>
<evidence type="ECO:0000256" key="5">
    <source>
        <dbReference type="SAM" id="Phobius"/>
    </source>
</evidence>
<feature type="transmembrane region" description="Helical" evidence="5">
    <location>
        <begin position="168"/>
        <end position="185"/>
    </location>
</feature>
<name>A0ABZ0INK1_9BACT</name>
<evidence type="ECO:0000256" key="1">
    <source>
        <dbReference type="ARBA" id="ARBA00004141"/>
    </source>
</evidence>
<evidence type="ECO:0000313" key="7">
    <source>
        <dbReference type="Proteomes" id="UP001302349"/>
    </source>
</evidence>
<evidence type="ECO:0000256" key="3">
    <source>
        <dbReference type="ARBA" id="ARBA00022989"/>
    </source>
</evidence>
<organism evidence="6 7">
    <name type="scientific">Imperialibacter roseus</name>
    <dbReference type="NCBI Taxonomy" id="1324217"/>
    <lineage>
        <taxon>Bacteria</taxon>
        <taxon>Pseudomonadati</taxon>
        <taxon>Bacteroidota</taxon>
        <taxon>Cytophagia</taxon>
        <taxon>Cytophagales</taxon>
        <taxon>Flammeovirgaceae</taxon>
        <taxon>Imperialibacter</taxon>
    </lineage>
</organism>
<keyword evidence="3 5" id="KW-1133">Transmembrane helix</keyword>
<keyword evidence="2 5" id="KW-0812">Transmembrane</keyword>
<keyword evidence="4 5" id="KW-0472">Membrane</keyword>
<evidence type="ECO:0000313" key="6">
    <source>
        <dbReference type="EMBL" id="WOK06102.1"/>
    </source>
</evidence>
<feature type="transmembrane region" description="Helical" evidence="5">
    <location>
        <begin position="275"/>
        <end position="293"/>
    </location>
</feature>
<dbReference type="Proteomes" id="UP001302349">
    <property type="component" value="Chromosome"/>
</dbReference>